<dbReference type="InterPro" id="IPR050962">
    <property type="entry name" value="Phosphate-bind_PstS"/>
</dbReference>
<comment type="similarity">
    <text evidence="1">Belongs to the PstS family.</text>
</comment>
<evidence type="ECO:0000256" key="1">
    <source>
        <dbReference type="ARBA" id="ARBA00008725"/>
    </source>
</evidence>
<dbReference type="EMBL" id="ABXX02000001">
    <property type="protein sequence ID" value="EEG71799.1"/>
    <property type="molecule type" value="Genomic_DNA"/>
</dbReference>
<dbReference type="Proteomes" id="UP000003875">
    <property type="component" value="Unassembled WGS sequence"/>
</dbReference>
<sequence>MRFRQRLRHPGLRLPDRSGLQPQRYLWQGQDPEHGADTIAKIFDGKITKWNDDAIKQQNPKVDLPDLDITVVHRSDKSGTTKNFLSYVKDAAGDAWGYELGENWPNEVGQGAKGTSGVISTVQQADGTIGYADASQAGELGTVAVKVGDNYVPFSAEAAAKVVDASPLDESATGDNRVVVKLDHNTTEAGAYPIVLVSYDIACPAYKDANTAKFVKSWLTYVVSDEGQQTAASAAGSAPLSDTMRQKVLKSIDAIETK</sequence>
<reference evidence="3 4" key="2">
    <citation type="submission" date="2009-02" db="EMBL/GenBank/DDBJ databases">
        <authorList>
            <person name="Fulton L."/>
            <person name="Clifton S."/>
            <person name="Fulton B."/>
            <person name="Xu J."/>
            <person name="Minx P."/>
            <person name="Pepin K.H."/>
            <person name="Johnson M."/>
            <person name="Bhonagiri V."/>
            <person name="Nash W.E."/>
            <person name="Mardis E.R."/>
            <person name="Wilson R.K."/>
        </authorList>
    </citation>
    <scope>NUCLEOTIDE SEQUENCE [LARGE SCALE GENOMIC DNA]</scope>
    <source>
        <strain evidence="3 4">DSM 20438</strain>
    </source>
</reference>
<evidence type="ECO:0000313" key="4">
    <source>
        <dbReference type="Proteomes" id="UP000003875"/>
    </source>
</evidence>
<organism evidence="3 4">
    <name type="scientific">Bifidobacterium pseudocatenulatum DSM 20438 = JCM 1200 = LMG 10505</name>
    <dbReference type="NCBI Taxonomy" id="547043"/>
    <lineage>
        <taxon>Bacteria</taxon>
        <taxon>Bacillati</taxon>
        <taxon>Actinomycetota</taxon>
        <taxon>Actinomycetes</taxon>
        <taxon>Bifidobacteriales</taxon>
        <taxon>Bifidobacteriaceae</taxon>
        <taxon>Bifidobacterium</taxon>
    </lineage>
</organism>
<name>C0BQN6_BIFPS</name>
<comment type="caution">
    <text evidence="3">The sequence shown here is derived from an EMBL/GenBank/DDBJ whole genome shotgun (WGS) entry which is preliminary data.</text>
</comment>
<protein>
    <recommendedName>
        <fullName evidence="2">PBP domain-containing protein</fullName>
    </recommendedName>
</protein>
<feature type="domain" description="PBP" evidence="2">
    <location>
        <begin position="36"/>
        <end position="226"/>
    </location>
</feature>
<dbReference type="Pfam" id="PF12849">
    <property type="entry name" value="PBP_like_2"/>
    <property type="match status" value="1"/>
</dbReference>
<dbReference type="InterPro" id="IPR024370">
    <property type="entry name" value="PBP_domain"/>
</dbReference>
<dbReference type="eggNOG" id="COG0226">
    <property type="taxonomic scope" value="Bacteria"/>
</dbReference>
<dbReference type="AlphaFoldDB" id="C0BQN6"/>
<evidence type="ECO:0000259" key="2">
    <source>
        <dbReference type="Pfam" id="PF12849"/>
    </source>
</evidence>
<evidence type="ECO:0000313" key="3">
    <source>
        <dbReference type="EMBL" id="EEG71799.1"/>
    </source>
</evidence>
<dbReference type="PANTHER" id="PTHR42996">
    <property type="entry name" value="PHOSPHATE-BINDING PROTEIN PSTS"/>
    <property type="match status" value="1"/>
</dbReference>
<proteinExistence type="inferred from homology"/>
<dbReference type="Gene3D" id="3.40.190.10">
    <property type="entry name" value="Periplasmic binding protein-like II"/>
    <property type="match status" value="1"/>
</dbReference>
<dbReference type="SUPFAM" id="SSF53850">
    <property type="entry name" value="Periplasmic binding protein-like II"/>
    <property type="match status" value="1"/>
</dbReference>
<accession>C0BQN6</accession>
<dbReference type="PANTHER" id="PTHR42996:SF1">
    <property type="entry name" value="PHOSPHATE-BINDING PROTEIN PSTS"/>
    <property type="match status" value="1"/>
</dbReference>
<gene>
    <name evidence="3" type="ORF">BIFPSEUDO_02687</name>
</gene>
<reference evidence="3 4" key="1">
    <citation type="submission" date="2009-02" db="EMBL/GenBank/DDBJ databases">
        <title>Draft genome sequence of Bifidobacterium pseudocatenulatum (DSM 20438).</title>
        <authorList>
            <person name="Sudarsanam P."/>
            <person name="Ley R."/>
            <person name="Guruge J."/>
            <person name="Turnbaugh P.J."/>
            <person name="Mahowald M."/>
            <person name="Liep D."/>
            <person name="Gordon J."/>
        </authorList>
    </citation>
    <scope>NUCLEOTIDE SEQUENCE [LARGE SCALE GENOMIC DNA]</scope>
    <source>
        <strain evidence="3 4">DSM 20438</strain>
    </source>
</reference>